<keyword evidence="2" id="KW-0812">Transmembrane</keyword>
<dbReference type="EMBL" id="JAALAA010000013">
    <property type="protein sequence ID" value="NGN94211.1"/>
    <property type="molecule type" value="Genomic_DNA"/>
</dbReference>
<feature type="compositionally biased region" description="Basic residues" evidence="1">
    <location>
        <begin position="66"/>
        <end position="83"/>
    </location>
</feature>
<proteinExistence type="predicted"/>
<gene>
    <name evidence="3" type="ORF">G5C66_15875</name>
</gene>
<dbReference type="RefSeq" id="WP_165111938.1">
    <property type="nucleotide sequence ID" value="NZ_JAALAA010000013.1"/>
</dbReference>
<evidence type="ECO:0008006" key="5">
    <source>
        <dbReference type="Google" id="ProtNLM"/>
    </source>
</evidence>
<reference evidence="3 4" key="1">
    <citation type="submission" date="2020-02" db="EMBL/GenBank/DDBJ databases">
        <title>Whole-genome analyses of novel actinobacteria.</title>
        <authorList>
            <person name="Sahin N."/>
        </authorList>
    </citation>
    <scope>NUCLEOTIDE SEQUENCE [LARGE SCALE GENOMIC DNA]</scope>
    <source>
        <strain evidence="3 4">KC13</strain>
    </source>
</reference>
<dbReference type="AlphaFoldDB" id="A0A6M1R6A2"/>
<name>A0A6M1R6A2_9ACTN</name>
<evidence type="ECO:0000256" key="2">
    <source>
        <dbReference type="SAM" id="Phobius"/>
    </source>
</evidence>
<evidence type="ECO:0000313" key="4">
    <source>
        <dbReference type="Proteomes" id="UP000483261"/>
    </source>
</evidence>
<feature type="region of interest" description="Disordered" evidence="1">
    <location>
        <begin position="60"/>
        <end position="83"/>
    </location>
</feature>
<feature type="transmembrane region" description="Helical" evidence="2">
    <location>
        <begin position="33"/>
        <end position="53"/>
    </location>
</feature>
<keyword evidence="2" id="KW-0472">Membrane</keyword>
<dbReference type="Proteomes" id="UP000483261">
    <property type="component" value="Unassembled WGS sequence"/>
</dbReference>
<protein>
    <recommendedName>
        <fullName evidence="5">DUF998 domain-containing protein</fullName>
    </recommendedName>
</protein>
<evidence type="ECO:0000256" key="1">
    <source>
        <dbReference type="SAM" id="MobiDB-lite"/>
    </source>
</evidence>
<keyword evidence="2" id="KW-1133">Transmembrane helix</keyword>
<evidence type="ECO:0000313" key="3">
    <source>
        <dbReference type="EMBL" id="NGN94211.1"/>
    </source>
</evidence>
<keyword evidence="4" id="KW-1185">Reference proteome</keyword>
<accession>A0A6M1R6A2</accession>
<organism evidence="3 4">
    <name type="scientific">Nocardioides turkmenicus</name>
    <dbReference type="NCBI Taxonomy" id="2711220"/>
    <lineage>
        <taxon>Bacteria</taxon>
        <taxon>Bacillati</taxon>
        <taxon>Actinomycetota</taxon>
        <taxon>Actinomycetes</taxon>
        <taxon>Propionibacteriales</taxon>
        <taxon>Nocardioidaceae</taxon>
        <taxon>Nocardioides</taxon>
    </lineage>
</organism>
<sequence>MCAVAVAIAGVLFVLYEVAAPRADETALDGAAAWASAGWSIAHSSAIVALILIPSATTRSGLPRQHNARKDRQGHRRTGRDRQ</sequence>
<comment type="caution">
    <text evidence="3">The sequence shown here is derived from an EMBL/GenBank/DDBJ whole genome shotgun (WGS) entry which is preliminary data.</text>
</comment>